<evidence type="ECO:0000313" key="3">
    <source>
        <dbReference type="EMBL" id="PVZ69012.1"/>
    </source>
</evidence>
<evidence type="ECO:0000256" key="1">
    <source>
        <dbReference type="SAM" id="SignalP"/>
    </source>
</evidence>
<feature type="signal peptide" evidence="1">
    <location>
        <begin position="1"/>
        <end position="18"/>
    </location>
</feature>
<keyword evidence="3" id="KW-0067">ATP-binding</keyword>
<organism evidence="3 4">
    <name type="scientific">Pelagibaculum spongiae</name>
    <dbReference type="NCBI Taxonomy" id="2080658"/>
    <lineage>
        <taxon>Bacteria</taxon>
        <taxon>Pseudomonadati</taxon>
        <taxon>Pseudomonadota</taxon>
        <taxon>Gammaproteobacteria</taxon>
        <taxon>Oceanospirillales</taxon>
        <taxon>Pelagibaculum</taxon>
    </lineage>
</organism>
<gene>
    <name evidence="3" type="ORF">DC094_12270</name>
</gene>
<dbReference type="SUPFAM" id="SSF53850">
    <property type="entry name" value="Periplasmic binding protein-like II"/>
    <property type="match status" value="1"/>
</dbReference>
<feature type="chain" id="PRO_5016058239" evidence="1">
    <location>
        <begin position="19"/>
        <end position="309"/>
    </location>
</feature>
<dbReference type="Proteomes" id="UP000244906">
    <property type="component" value="Unassembled WGS sequence"/>
</dbReference>
<dbReference type="PANTHER" id="PTHR31528">
    <property type="entry name" value="4-AMINO-5-HYDROXYMETHYL-2-METHYLPYRIMIDINE PHOSPHATE SYNTHASE THI11-RELATED"/>
    <property type="match status" value="1"/>
</dbReference>
<sequence length="309" mass="33889">MKKILLLALLMINTSAFAKQDVSLMLDWFVNPDHGPIIIAQQRNLFADQGLNVTIQEPADPSLPPKLVAAGKVDIAVTYQPQLTMDVAEGLPLVRSATLIATPLNTLTVLQGKGLDSLASLKGKTIGTSLGGYEKATLGTMLETAGISFDDVKLVNVGWALSASLMSGKVDAIFGGYRNFELNQLDIEGAKAKAFFLEEHGVPPYDELIFVANSKTADLAMLAKFNRALELASQYIVNHPQQAWQEFKAYKPDTLDSELNRRAWIDTLPRFALRPSAIDPQRYQTFADFMQKKGVIKAPLNAKLLYLIP</sequence>
<evidence type="ECO:0000313" key="4">
    <source>
        <dbReference type="Proteomes" id="UP000244906"/>
    </source>
</evidence>
<feature type="domain" description="SsuA/THI5-like" evidence="2">
    <location>
        <begin position="31"/>
        <end position="243"/>
    </location>
</feature>
<keyword evidence="4" id="KW-1185">Reference proteome</keyword>
<evidence type="ECO:0000259" key="2">
    <source>
        <dbReference type="Pfam" id="PF09084"/>
    </source>
</evidence>
<protein>
    <submittedName>
        <fullName evidence="3">ABC transporter ATP-binding protein</fullName>
    </submittedName>
</protein>
<dbReference type="EMBL" id="QDDL01000004">
    <property type="protein sequence ID" value="PVZ69012.1"/>
    <property type="molecule type" value="Genomic_DNA"/>
</dbReference>
<dbReference type="Gene3D" id="3.40.190.10">
    <property type="entry name" value="Periplasmic binding protein-like II"/>
    <property type="match status" value="2"/>
</dbReference>
<comment type="caution">
    <text evidence="3">The sequence shown here is derived from an EMBL/GenBank/DDBJ whole genome shotgun (WGS) entry which is preliminary data.</text>
</comment>
<dbReference type="InterPro" id="IPR015168">
    <property type="entry name" value="SsuA/THI5"/>
</dbReference>
<accession>A0A2V1H017</accession>
<keyword evidence="1" id="KW-0732">Signal</keyword>
<name>A0A2V1H017_9GAMM</name>
<dbReference type="GO" id="GO:0009228">
    <property type="term" value="P:thiamine biosynthetic process"/>
    <property type="evidence" value="ECO:0007669"/>
    <property type="project" value="InterPro"/>
</dbReference>
<reference evidence="3 4" key="1">
    <citation type="submission" date="2018-04" db="EMBL/GenBank/DDBJ databases">
        <title>Thalassorhabdus spongiae gen. nov., sp. nov., isolated from a marine sponge in South-West Iceland.</title>
        <authorList>
            <person name="Knobloch S."/>
            <person name="Daussin A."/>
            <person name="Johannsson R."/>
            <person name="Marteinsson V.T."/>
        </authorList>
    </citation>
    <scope>NUCLEOTIDE SEQUENCE [LARGE SCALE GENOMIC DNA]</scope>
    <source>
        <strain evidence="3 4">Hp12</strain>
    </source>
</reference>
<proteinExistence type="predicted"/>
<dbReference type="AlphaFoldDB" id="A0A2V1H017"/>
<keyword evidence="3" id="KW-0547">Nucleotide-binding</keyword>
<dbReference type="OrthoDB" id="5348911at2"/>
<dbReference type="GO" id="GO:0005524">
    <property type="term" value="F:ATP binding"/>
    <property type="evidence" value="ECO:0007669"/>
    <property type="project" value="UniProtKB-KW"/>
</dbReference>
<dbReference type="RefSeq" id="WP_116687394.1">
    <property type="nucleotide sequence ID" value="NZ_CAWNYD010000004.1"/>
</dbReference>
<dbReference type="Pfam" id="PF09084">
    <property type="entry name" value="NMT1"/>
    <property type="match status" value="1"/>
</dbReference>
<dbReference type="PANTHER" id="PTHR31528:SF3">
    <property type="entry name" value="THIAMINE BIOSYNTHESIS PROTEIN HI_0357-RELATED"/>
    <property type="match status" value="1"/>
</dbReference>
<dbReference type="InterPro" id="IPR027939">
    <property type="entry name" value="NMT1/THI5"/>
</dbReference>